<gene>
    <name evidence="1" type="ORF">M9H77_03165</name>
</gene>
<reference evidence="2" key="1">
    <citation type="journal article" date="2023" name="Nat. Plants">
        <title>Single-cell RNA sequencing provides a high-resolution roadmap for understanding the multicellular compartmentation of specialized metabolism.</title>
        <authorList>
            <person name="Sun S."/>
            <person name="Shen X."/>
            <person name="Li Y."/>
            <person name="Li Y."/>
            <person name="Wang S."/>
            <person name="Li R."/>
            <person name="Zhang H."/>
            <person name="Shen G."/>
            <person name="Guo B."/>
            <person name="Wei J."/>
            <person name="Xu J."/>
            <person name="St-Pierre B."/>
            <person name="Chen S."/>
            <person name="Sun C."/>
        </authorList>
    </citation>
    <scope>NUCLEOTIDE SEQUENCE [LARGE SCALE GENOMIC DNA]</scope>
</reference>
<evidence type="ECO:0000313" key="2">
    <source>
        <dbReference type="Proteomes" id="UP001060085"/>
    </source>
</evidence>
<accession>A0ACC0CAF7</accession>
<proteinExistence type="predicted"/>
<keyword evidence="2" id="KW-1185">Reference proteome</keyword>
<organism evidence="1 2">
    <name type="scientific">Catharanthus roseus</name>
    <name type="common">Madagascar periwinkle</name>
    <name type="synonym">Vinca rosea</name>
    <dbReference type="NCBI Taxonomy" id="4058"/>
    <lineage>
        <taxon>Eukaryota</taxon>
        <taxon>Viridiplantae</taxon>
        <taxon>Streptophyta</taxon>
        <taxon>Embryophyta</taxon>
        <taxon>Tracheophyta</taxon>
        <taxon>Spermatophyta</taxon>
        <taxon>Magnoliopsida</taxon>
        <taxon>eudicotyledons</taxon>
        <taxon>Gunneridae</taxon>
        <taxon>Pentapetalae</taxon>
        <taxon>asterids</taxon>
        <taxon>lamiids</taxon>
        <taxon>Gentianales</taxon>
        <taxon>Apocynaceae</taxon>
        <taxon>Rauvolfioideae</taxon>
        <taxon>Vinceae</taxon>
        <taxon>Catharanthinae</taxon>
        <taxon>Catharanthus</taxon>
    </lineage>
</organism>
<sequence length="196" mass="22032">MIVTLYDVELILKVPAYGSVGELVQNDLGLALTGGLGFNAGLHAIYSISWVAHSSVIRVATLFLPDYGHRCRMRVMLGGVDISVLSDPYIQQFPTLGYKNKNKLLDIFLRLDVMTANEVRWVPYRMQEIRACWVSTWHGFIAYFDCVERYMSDRVLRQFSNPRIQNPGNIPSGCHLPVAPVMATQALLDLIAREAS</sequence>
<evidence type="ECO:0000313" key="1">
    <source>
        <dbReference type="EMBL" id="KAI5681937.1"/>
    </source>
</evidence>
<protein>
    <submittedName>
        <fullName evidence="1">Uncharacterized protein</fullName>
    </submittedName>
</protein>
<name>A0ACC0CAF7_CATRO</name>
<comment type="caution">
    <text evidence="1">The sequence shown here is derived from an EMBL/GenBank/DDBJ whole genome shotgun (WGS) entry which is preliminary data.</text>
</comment>
<dbReference type="Proteomes" id="UP001060085">
    <property type="component" value="Linkage Group LG01"/>
</dbReference>
<dbReference type="EMBL" id="CM044701">
    <property type="protein sequence ID" value="KAI5681937.1"/>
    <property type="molecule type" value="Genomic_DNA"/>
</dbReference>